<dbReference type="EMBL" id="GL732560">
    <property type="protein sequence ID" value="EFX77884.1"/>
    <property type="molecule type" value="Genomic_DNA"/>
</dbReference>
<organism evidence="2 3">
    <name type="scientific">Daphnia pulex</name>
    <name type="common">Water flea</name>
    <dbReference type="NCBI Taxonomy" id="6669"/>
    <lineage>
        <taxon>Eukaryota</taxon>
        <taxon>Metazoa</taxon>
        <taxon>Ecdysozoa</taxon>
        <taxon>Arthropoda</taxon>
        <taxon>Crustacea</taxon>
        <taxon>Branchiopoda</taxon>
        <taxon>Diplostraca</taxon>
        <taxon>Cladocera</taxon>
        <taxon>Anomopoda</taxon>
        <taxon>Daphniidae</taxon>
        <taxon>Daphnia</taxon>
    </lineage>
</organism>
<keyword evidence="3" id="KW-1185">Reference proteome</keyword>
<protein>
    <submittedName>
        <fullName evidence="2">Uncharacterized protein</fullName>
    </submittedName>
</protein>
<dbReference type="HOGENOM" id="CLU_799887_0_0_1"/>
<evidence type="ECO:0000313" key="2">
    <source>
        <dbReference type="EMBL" id="EFX77884.1"/>
    </source>
</evidence>
<gene>
    <name evidence="2" type="ORF">DAPPUDRAFT_105736</name>
</gene>
<feature type="compositionally biased region" description="Basic residues" evidence="1">
    <location>
        <begin position="122"/>
        <end position="138"/>
    </location>
</feature>
<evidence type="ECO:0000313" key="3">
    <source>
        <dbReference type="Proteomes" id="UP000000305"/>
    </source>
</evidence>
<feature type="compositionally biased region" description="Basic and acidic residues" evidence="1">
    <location>
        <begin position="81"/>
        <end position="93"/>
    </location>
</feature>
<feature type="compositionally biased region" description="Acidic residues" evidence="1">
    <location>
        <begin position="42"/>
        <end position="56"/>
    </location>
</feature>
<dbReference type="AlphaFoldDB" id="E9GRM7"/>
<sequence>MIDDHFGYETSALGWSMQNPIHLIILNSFKKKDVSTDSLQCTEEEDDQEKEEEEEERATRSQRRRKSSNSSDSSRRSSNRKLAERQVLSRDESGQESPESDDDKTKSDLSFGKESLEVSRHVSPRHRSKRRQKAQPKRWKLAFKAGNWLSSILVDRKHGYKFGGRFSETVGLSTDVTTGIRRIVVNAPYYTKTLLPSCPKEQNLYERIVIYRDATKAGLKNKGLSGRAVAQPITDAHFNADRKMFMVKDYYLIGAINAREKTRPANPKDLSFEIGDNGIPEGLNVWDVYTGHGDRKRRHIICYTDKQARLLATSRRVEVNVLTFTAKRENRCCDWRLQASSGRHSKS</sequence>
<name>E9GRM7_DAPPU</name>
<dbReference type="KEGG" id="dpx:DAPPUDRAFT_105736"/>
<dbReference type="PANTHER" id="PTHR20956">
    <property type="entry name" value="HEH2P"/>
    <property type="match status" value="1"/>
</dbReference>
<feature type="region of interest" description="Disordered" evidence="1">
    <location>
        <begin position="33"/>
        <end position="138"/>
    </location>
</feature>
<evidence type="ECO:0000256" key="1">
    <source>
        <dbReference type="SAM" id="MobiDB-lite"/>
    </source>
</evidence>
<accession>E9GRM7</accession>
<dbReference type="PhylomeDB" id="E9GRM7"/>
<reference evidence="2 3" key="1">
    <citation type="journal article" date="2011" name="Science">
        <title>The ecoresponsive genome of Daphnia pulex.</title>
        <authorList>
            <person name="Colbourne J.K."/>
            <person name="Pfrender M.E."/>
            <person name="Gilbert D."/>
            <person name="Thomas W.K."/>
            <person name="Tucker A."/>
            <person name="Oakley T.H."/>
            <person name="Tokishita S."/>
            <person name="Aerts A."/>
            <person name="Arnold G.J."/>
            <person name="Basu M.K."/>
            <person name="Bauer D.J."/>
            <person name="Caceres C.E."/>
            <person name="Carmel L."/>
            <person name="Casola C."/>
            <person name="Choi J.H."/>
            <person name="Detter J.C."/>
            <person name="Dong Q."/>
            <person name="Dusheyko S."/>
            <person name="Eads B.D."/>
            <person name="Frohlich T."/>
            <person name="Geiler-Samerotte K.A."/>
            <person name="Gerlach D."/>
            <person name="Hatcher P."/>
            <person name="Jogdeo S."/>
            <person name="Krijgsveld J."/>
            <person name="Kriventseva E.V."/>
            <person name="Kultz D."/>
            <person name="Laforsch C."/>
            <person name="Lindquist E."/>
            <person name="Lopez J."/>
            <person name="Manak J.R."/>
            <person name="Muller J."/>
            <person name="Pangilinan J."/>
            <person name="Patwardhan R.P."/>
            <person name="Pitluck S."/>
            <person name="Pritham E.J."/>
            <person name="Rechtsteiner A."/>
            <person name="Rho M."/>
            <person name="Rogozin I.B."/>
            <person name="Sakarya O."/>
            <person name="Salamov A."/>
            <person name="Schaack S."/>
            <person name="Shapiro H."/>
            <person name="Shiga Y."/>
            <person name="Skalitzky C."/>
            <person name="Smith Z."/>
            <person name="Souvorov A."/>
            <person name="Sung W."/>
            <person name="Tang Z."/>
            <person name="Tsuchiya D."/>
            <person name="Tu H."/>
            <person name="Vos H."/>
            <person name="Wang M."/>
            <person name="Wolf Y.I."/>
            <person name="Yamagata H."/>
            <person name="Yamada T."/>
            <person name="Ye Y."/>
            <person name="Shaw J.R."/>
            <person name="Andrews J."/>
            <person name="Crease T.J."/>
            <person name="Tang H."/>
            <person name="Lucas S.M."/>
            <person name="Robertson H.M."/>
            <person name="Bork P."/>
            <person name="Koonin E.V."/>
            <person name="Zdobnov E.M."/>
            <person name="Grigoriev I.V."/>
            <person name="Lynch M."/>
            <person name="Boore J.L."/>
        </authorList>
    </citation>
    <scope>NUCLEOTIDE SEQUENCE [LARGE SCALE GENOMIC DNA]</scope>
</reference>
<dbReference type="Proteomes" id="UP000000305">
    <property type="component" value="Unassembled WGS sequence"/>
</dbReference>
<proteinExistence type="predicted"/>
<dbReference type="InParanoid" id="E9GRM7"/>
<dbReference type="PANTHER" id="PTHR20956:SF12">
    <property type="entry name" value="FLYWCH-TYPE DOMAIN-CONTAINING PROTEIN"/>
    <property type="match status" value="1"/>
</dbReference>